<accession>A6G9Z0</accession>
<evidence type="ECO:0000313" key="3">
    <source>
        <dbReference type="Proteomes" id="UP000005801"/>
    </source>
</evidence>
<feature type="compositionally biased region" description="Polar residues" evidence="1">
    <location>
        <begin position="38"/>
        <end position="47"/>
    </location>
</feature>
<comment type="caution">
    <text evidence="2">The sequence shown here is derived from an EMBL/GenBank/DDBJ whole genome shotgun (WGS) entry which is preliminary data.</text>
</comment>
<dbReference type="STRING" id="391625.PPSIR1_26398"/>
<evidence type="ECO:0000256" key="1">
    <source>
        <dbReference type="SAM" id="MobiDB-lite"/>
    </source>
</evidence>
<reference evidence="2 3" key="1">
    <citation type="submission" date="2007-06" db="EMBL/GenBank/DDBJ databases">
        <authorList>
            <person name="Shimkets L."/>
            <person name="Ferriera S."/>
            <person name="Johnson J."/>
            <person name="Kravitz S."/>
            <person name="Beeson K."/>
            <person name="Sutton G."/>
            <person name="Rogers Y.-H."/>
            <person name="Friedman R."/>
            <person name="Frazier M."/>
            <person name="Venter J.C."/>
        </authorList>
    </citation>
    <scope>NUCLEOTIDE SEQUENCE [LARGE SCALE GENOMIC DNA]</scope>
    <source>
        <strain evidence="2 3">SIR-1</strain>
    </source>
</reference>
<sequence length="47" mass="4655">MVGRRRGIDLLVPLASLVGLLHGAGSADPTPAADESPTDPTSGASLD</sequence>
<keyword evidence="3" id="KW-1185">Reference proteome</keyword>
<protein>
    <submittedName>
        <fullName evidence="2">Uncharacterized protein</fullName>
    </submittedName>
</protein>
<feature type="region of interest" description="Disordered" evidence="1">
    <location>
        <begin position="22"/>
        <end position="47"/>
    </location>
</feature>
<organism evidence="2 3">
    <name type="scientific">Plesiocystis pacifica SIR-1</name>
    <dbReference type="NCBI Taxonomy" id="391625"/>
    <lineage>
        <taxon>Bacteria</taxon>
        <taxon>Pseudomonadati</taxon>
        <taxon>Myxococcota</taxon>
        <taxon>Polyangia</taxon>
        <taxon>Nannocystales</taxon>
        <taxon>Nannocystaceae</taxon>
        <taxon>Plesiocystis</taxon>
    </lineage>
</organism>
<dbReference type="AlphaFoldDB" id="A6G9Z0"/>
<dbReference type="RefSeq" id="WP_006973532.1">
    <property type="nucleotide sequence ID" value="NZ_ABCS01000048.1"/>
</dbReference>
<proteinExistence type="predicted"/>
<gene>
    <name evidence="2" type="ORF">PPSIR1_26398</name>
</gene>
<name>A6G9Z0_9BACT</name>
<dbReference type="Proteomes" id="UP000005801">
    <property type="component" value="Unassembled WGS sequence"/>
</dbReference>
<evidence type="ECO:0000313" key="2">
    <source>
        <dbReference type="EMBL" id="EDM77315.1"/>
    </source>
</evidence>
<dbReference type="EMBL" id="ABCS01000048">
    <property type="protein sequence ID" value="EDM77315.1"/>
    <property type="molecule type" value="Genomic_DNA"/>
</dbReference>